<keyword evidence="5" id="KW-1185">Reference proteome</keyword>
<dbReference type="InterPro" id="IPR002885">
    <property type="entry name" value="PPR_rpt"/>
</dbReference>
<dbReference type="Proteomes" id="UP001370490">
    <property type="component" value="Unassembled WGS sequence"/>
</dbReference>
<dbReference type="PANTHER" id="PTHR46598">
    <property type="entry name" value="BNAC05G43320D PROTEIN"/>
    <property type="match status" value="1"/>
</dbReference>
<dbReference type="InterPro" id="IPR011990">
    <property type="entry name" value="TPR-like_helical_dom_sf"/>
</dbReference>
<dbReference type="NCBIfam" id="TIGR00756">
    <property type="entry name" value="PPR"/>
    <property type="match status" value="1"/>
</dbReference>
<name>A0AAN8WCX5_9MAGN</name>
<comment type="similarity">
    <text evidence="1">Belongs to the PPR family. P subfamily.</text>
</comment>
<protein>
    <submittedName>
        <fullName evidence="4">Pentatricopeptide repeat</fullName>
    </submittedName>
</protein>
<dbReference type="Gene3D" id="1.25.40.10">
    <property type="entry name" value="Tetratricopeptide repeat domain"/>
    <property type="match status" value="1"/>
</dbReference>
<evidence type="ECO:0000256" key="3">
    <source>
        <dbReference type="PROSITE-ProRule" id="PRU00708"/>
    </source>
</evidence>
<comment type="caution">
    <text evidence="4">The sequence shown here is derived from an EMBL/GenBank/DDBJ whole genome shotgun (WGS) entry which is preliminary data.</text>
</comment>
<accession>A0AAN8WCX5</accession>
<evidence type="ECO:0000256" key="1">
    <source>
        <dbReference type="ARBA" id="ARBA00007626"/>
    </source>
</evidence>
<proteinExistence type="inferred from homology"/>
<reference evidence="4 5" key="1">
    <citation type="submission" date="2023-12" db="EMBL/GenBank/DDBJ databases">
        <title>A high-quality genome assembly for Dillenia turbinata (Dilleniales).</title>
        <authorList>
            <person name="Chanderbali A."/>
        </authorList>
    </citation>
    <scope>NUCLEOTIDE SEQUENCE [LARGE SCALE GENOMIC DNA]</scope>
    <source>
        <strain evidence="4">LSX21</strain>
        <tissue evidence="4">Leaf</tissue>
    </source>
</reference>
<keyword evidence="2" id="KW-0677">Repeat</keyword>
<evidence type="ECO:0000313" key="5">
    <source>
        <dbReference type="Proteomes" id="UP001370490"/>
    </source>
</evidence>
<evidence type="ECO:0000313" key="4">
    <source>
        <dbReference type="EMBL" id="KAK6947494.1"/>
    </source>
</evidence>
<gene>
    <name evidence="4" type="ORF">RJ641_000967</name>
</gene>
<sequence length="212" mass="24078">MGQENWKEEANLCYKVIFACIHLCWLEMAHDTLDDVELAGTCVELGLYVSLFTAYCNANVVREAKALQKQKRMSSFVTNLTGQMVGPSCFSELIDGKEPATGRSVLADALIREMRDAEKATPSMVFVFNSSIYFFCKAKMIEDALEICQKMQERKICPTLPTSANMVCAYSSLEMYREITRDIKRYINSKNLVASQDLYELLLQSFLRGGYF</sequence>
<dbReference type="PANTHER" id="PTHR46598:SF3">
    <property type="entry name" value="OS07G0495300 PROTEIN"/>
    <property type="match status" value="1"/>
</dbReference>
<dbReference type="PROSITE" id="PS51375">
    <property type="entry name" value="PPR"/>
    <property type="match status" value="1"/>
</dbReference>
<dbReference type="AlphaFoldDB" id="A0AAN8WCX5"/>
<feature type="repeat" description="PPR" evidence="3">
    <location>
        <begin position="124"/>
        <end position="158"/>
    </location>
</feature>
<evidence type="ECO:0000256" key="2">
    <source>
        <dbReference type="ARBA" id="ARBA00022737"/>
    </source>
</evidence>
<dbReference type="EMBL" id="JBAMMX010000001">
    <property type="protein sequence ID" value="KAK6947494.1"/>
    <property type="molecule type" value="Genomic_DNA"/>
</dbReference>
<dbReference type="Pfam" id="PF01535">
    <property type="entry name" value="PPR"/>
    <property type="match status" value="1"/>
</dbReference>
<organism evidence="4 5">
    <name type="scientific">Dillenia turbinata</name>
    <dbReference type="NCBI Taxonomy" id="194707"/>
    <lineage>
        <taxon>Eukaryota</taxon>
        <taxon>Viridiplantae</taxon>
        <taxon>Streptophyta</taxon>
        <taxon>Embryophyta</taxon>
        <taxon>Tracheophyta</taxon>
        <taxon>Spermatophyta</taxon>
        <taxon>Magnoliopsida</taxon>
        <taxon>eudicotyledons</taxon>
        <taxon>Gunneridae</taxon>
        <taxon>Pentapetalae</taxon>
        <taxon>Dilleniales</taxon>
        <taxon>Dilleniaceae</taxon>
        <taxon>Dillenia</taxon>
    </lineage>
</organism>